<name>A0A679EJX1_9CRYP</name>
<comment type="cofactor">
    <cofactor evidence="2">
        <name>[2Fe-2S] cluster</name>
        <dbReference type="ChEBI" id="CHEBI:190135"/>
    </cofactor>
</comment>
<evidence type="ECO:0000256" key="1">
    <source>
        <dbReference type="ARBA" id="ARBA00001966"/>
    </source>
</evidence>
<organism evidence="4">
    <name type="scientific">Hemiarma marina</name>
    <dbReference type="NCBI Taxonomy" id="1848298"/>
    <lineage>
        <taxon>Eukaryota</taxon>
        <taxon>Cryptophyceae</taxon>
        <taxon>Cyathomonadacea</taxon>
        <taxon>Goniomonadaceae</taxon>
    </lineage>
</organism>
<keyword evidence="4" id="KW-0496">Mitochondrion</keyword>
<accession>A0A679EJX1</accession>
<comment type="cofactor">
    <cofactor evidence="1">
        <name>[4Fe-4S] cluster</name>
        <dbReference type="ChEBI" id="CHEBI:49883"/>
    </cofactor>
</comment>
<protein>
    <submittedName>
        <fullName evidence="4">NADH dehydrogenase subunit-like protein</fullName>
    </submittedName>
</protein>
<dbReference type="InterPro" id="IPR006656">
    <property type="entry name" value="Mopterin_OxRdtase"/>
</dbReference>
<evidence type="ECO:0000259" key="3">
    <source>
        <dbReference type="Pfam" id="PF00384"/>
    </source>
</evidence>
<evidence type="ECO:0000256" key="2">
    <source>
        <dbReference type="ARBA" id="ARBA00034078"/>
    </source>
</evidence>
<dbReference type="PANTHER" id="PTHR43105:SF13">
    <property type="entry name" value="NADH-UBIQUINONE OXIDOREDUCTASE 75 KDA SUBUNIT, MITOCHONDRIAL"/>
    <property type="match status" value="1"/>
</dbReference>
<dbReference type="PANTHER" id="PTHR43105">
    <property type="entry name" value="RESPIRATORY NITRATE REDUCTASE"/>
    <property type="match status" value="1"/>
</dbReference>
<feature type="domain" description="Molybdopterin oxidoreductase" evidence="3">
    <location>
        <begin position="56"/>
        <end position="172"/>
    </location>
</feature>
<sequence length="398" mass="44922">MAESRKELIVGASVTEEAAYLCQNWRRQSTEGNRSVARERISDTRLWEGKRYWNLDWEGGYRMTDSFEAIEEADAVFLVGTYLRKEAALLNARVRKTLRNTECEVYWMGSPAPMNYPVTWSGMHPSHWMQVLEGRHAWCEALANAKNPWVLFGASLWERSGSSVWGVEQIQNHLPHVNVGYVHVGPNEVGLYHQGVDRTVSSEAEMVRGDTGPSHRMYVAPDRFQPEQENSGRTIVATSHVPSNASELGQSENTTYWPLALWCEKTGTWRNMEGRGQPLVASVKPYLEAKEEFSLLGTFFGRMGETWVRTKQEMMQAYQNDTPARYTGKVAGVQAGNYERPSWSGAPLRTWLDGFYQTDAVTSHSKILASCTRTLEICPPSEAFQTNGTSFASIGENQ</sequence>
<dbReference type="SUPFAM" id="SSF53706">
    <property type="entry name" value="Formate dehydrogenase/DMSO reductase, domains 1-3"/>
    <property type="match status" value="1"/>
</dbReference>
<geneLocation type="mitochondrion" evidence="4"/>
<dbReference type="Pfam" id="PF00384">
    <property type="entry name" value="Molybdopterin"/>
    <property type="match status" value="1"/>
</dbReference>
<dbReference type="EMBL" id="LC515367">
    <property type="protein sequence ID" value="BBQ05334.2"/>
    <property type="molecule type" value="Genomic_DNA"/>
</dbReference>
<dbReference type="InterPro" id="IPR050123">
    <property type="entry name" value="Prok_molybdopt-oxidoreductase"/>
</dbReference>
<proteinExistence type="predicted"/>
<dbReference type="AlphaFoldDB" id="A0A679EJX1"/>
<reference evidence="4" key="1">
    <citation type="submission" date="2019-12" db="EMBL/GenBank/DDBJ databases">
        <title>Mitochondrial genomes of Hemiarma marina and Leucocryptos marina revised the evolution of cytochrome c maturation in Cryptista.</title>
        <authorList>
            <person name="Nishimura Y."/>
            <person name="Kume K."/>
            <person name="Sonehara K."/>
            <person name="Tanifuji G."/>
            <person name="Shiratori T."/>
            <person name="Ishida K."/>
            <person name="Hashimoto T."/>
            <person name="Inagaki Y."/>
            <person name="Ohkuma M."/>
        </authorList>
    </citation>
    <scope>NUCLEOTIDE SEQUENCE</scope>
    <source>
        <strain evidence="4">SRT149</strain>
    </source>
</reference>
<dbReference type="GO" id="GO:0016491">
    <property type="term" value="F:oxidoreductase activity"/>
    <property type="evidence" value="ECO:0007669"/>
    <property type="project" value="InterPro"/>
</dbReference>
<evidence type="ECO:0000313" key="4">
    <source>
        <dbReference type="EMBL" id="BBQ05334.2"/>
    </source>
</evidence>
<dbReference type="GO" id="GO:0016020">
    <property type="term" value="C:membrane"/>
    <property type="evidence" value="ECO:0007669"/>
    <property type="project" value="TreeGrafter"/>
</dbReference>